<comment type="caution">
    <text evidence="2">The sequence shown here is derived from an EMBL/GenBank/DDBJ whole genome shotgun (WGS) entry which is preliminary data.</text>
</comment>
<keyword evidence="3" id="KW-1185">Reference proteome</keyword>
<evidence type="ECO:0000313" key="3">
    <source>
        <dbReference type="Proteomes" id="UP001172673"/>
    </source>
</evidence>
<feature type="compositionally biased region" description="Low complexity" evidence="1">
    <location>
        <begin position="301"/>
        <end position="311"/>
    </location>
</feature>
<evidence type="ECO:0000313" key="2">
    <source>
        <dbReference type="EMBL" id="KAJ9609975.1"/>
    </source>
</evidence>
<evidence type="ECO:0000256" key="1">
    <source>
        <dbReference type="SAM" id="MobiDB-lite"/>
    </source>
</evidence>
<organism evidence="2 3">
    <name type="scientific">Cladophialophora chaetospira</name>
    <dbReference type="NCBI Taxonomy" id="386627"/>
    <lineage>
        <taxon>Eukaryota</taxon>
        <taxon>Fungi</taxon>
        <taxon>Dikarya</taxon>
        <taxon>Ascomycota</taxon>
        <taxon>Pezizomycotina</taxon>
        <taxon>Eurotiomycetes</taxon>
        <taxon>Chaetothyriomycetidae</taxon>
        <taxon>Chaetothyriales</taxon>
        <taxon>Herpotrichiellaceae</taxon>
        <taxon>Cladophialophora</taxon>
    </lineage>
</organism>
<proteinExistence type="predicted"/>
<feature type="compositionally biased region" description="Basic residues" evidence="1">
    <location>
        <begin position="50"/>
        <end position="61"/>
    </location>
</feature>
<accession>A0AA39CJ57</accession>
<feature type="region of interest" description="Disordered" evidence="1">
    <location>
        <begin position="301"/>
        <end position="355"/>
    </location>
</feature>
<dbReference type="Proteomes" id="UP001172673">
    <property type="component" value="Unassembled WGS sequence"/>
</dbReference>
<dbReference type="AlphaFoldDB" id="A0AA39CJ57"/>
<feature type="compositionally biased region" description="Polar residues" evidence="1">
    <location>
        <begin position="338"/>
        <end position="355"/>
    </location>
</feature>
<feature type="compositionally biased region" description="Basic and acidic residues" evidence="1">
    <location>
        <begin position="36"/>
        <end position="46"/>
    </location>
</feature>
<name>A0AA39CJ57_9EURO</name>
<protein>
    <submittedName>
        <fullName evidence="2">Uncharacterized protein</fullName>
    </submittedName>
</protein>
<feature type="region of interest" description="Disordered" evidence="1">
    <location>
        <begin position="32"/>
        <end position="107"/>
    </location>
</feature>
<sequence length="523" mass="57688">MPVTFHSLTSIKSAPGSLQTDTLLTPLVSQTSFDDVPFKPPDDDHVSLSMKRKRRHQHRRHDTLSQEPAAPVKTKGRRQKNTRPDARSRTRSLRKTNSLPSVQPRFEPGTIETFATPEALPQRARRWTVPSKAPSTCGLATLVPVNDIANRADTNTRGSFSTKQSPAMITLRRATTVRSRRQTTTLTSFPPPKFSRDSTGLLSSFLNSIASYSDIPVVVDTTTELARQTMQKSRKVSMEGTPNYFRPSMGAVAAPVQTEVVAVEPRSSSSGPSRAANSMRRCSTRYISDNIVYEIIWDENSNSSPSSEGGNPSPPGRGAIVPSRELAGAEPLERRLSNALTRSRRTSVQEGMSRRTSWVPGLELSVQNIWTNPKIARLFREPASDRLPYSKSSKRTNMVPALPTDSEWPSQCILEDEPEQRVSVDHVEFFPPLRSRANTHGSGEPEVKSILAADLVHGHARSRFGSMVGASSHIPKRQSMSAVRHDKLGWRKSISFGGRRASEGQKRVISSEEESVPLLLGAA</sequence>
<gene>
    <name evidence="2" type="ORF">H2200_006305</name>
</gene>
<reference evidence="2" key="1">
    <citation type="submission" date="2022-10" db="EMBL/GenBank/DDBJ databases">
        <title>Culturing micro-colonial fungi from biological soil crusts in the Mojave desert and describing Neophaeococcomyces mojavensis, and introducing the new genera and species Taxawa tesnikishii.</title>
        <authorList>
            <person name="Kurbessoian T."/>
            <person name="Stajich J.E."/>
        </authorList>
    </citation>
    <scope>NUCLEOTIDE SEQUENCE</scope>
    <source>
        <strain evidence="2">TK_41</strain>
    </source>
</reference>
<dbReference type="EMBL" id="JAPDRK010000008">
    <property type="protein sequence ID" value="KAJ9609975.1"/>
    <property type="molecule type" value="Genomic_DNA"/>
</dbReference>